<feature type="signal peptide" evidence="1">
    <location>
        <begin position="1"/>
        <end position="23"/>
    </location>
</feature>
<comment type="caution">
    <text evidence="2">The sequence shown here is derived from an EMBL/GenBank/DDBJ whole genome shotgun (WGS) entry which is preliminary data.</text>
</comment>
<sequence>MKKNVFALSVATALAALAGSANAQVPFLLPNANGSSLAASEIARSFKINDGGVGHILLAPYYTVQGARNTLLNIVNTDTINGKAVKVRFRGARNSDDVFDFYVFLSPGDMWRSRVYRKGEQTFIDVPDTSCTLPSKDVVTGTPFKTVRVYKEQESEVREGYIELLTAADIPPGSDLYKNIKHDFESGAVECKLAPLVNSMVRLTDVKAAKDKGLDFPSAGLIGHWAVVDVQKLTAVGGGTTAVLAVNGQNGEGDPARGSIVVAPQDAILAPADWTDVAKARKATDPLKDVLGTTDPLLTGRTVQAQNFDFPDLSTPYVAYSRSVAPAATAAAHQVNQLSSALAVTKLVNEFSTGMGADLKTDWVFSMPTRRYGVAIDYATGAGVQNDESAFFSLKNNVLLVKQDGIPHLEIGLNGFYYDNNERSLLPDVSPAKVQRLAGEVNVLTFNNDPVDSVLGAQISAQRVNPLLKMESIPEGWAYIDLKNDFASSNGKAGLPVIGYAAITGGSSALGFTWPHRYTK</sequence>
<organism evidence="2 3">
    <name type="scientific">Allofranklinella schreckenbergeri</name>
    <dbReference type="NCBI Taxonomy" id="1076744"/>
    <lineage>
        <taxon>Bacteria</taxon>
        <taxon>Pseudomonadati</taxon>
        <taxon>Pseudomonadota</taxon>
        <taxon>Betaproteobacteria</taxon>
        <taxon>Burkholderiales</taxon>
        <taxon>Comamonadaceae</taxon>
        <taxon>Allofranklinella</taxon>
    </lineage>
</organism>
<dbReference type="EMBL" id="RDQL01000013">
    <property type="protein sequence ID" value="RMW97782.1"/>
    <property type="molecule type" value="Genomic_DNA"/>
</dbReference>
<evidence type="ECO:0000313" key="3">
    <source>
        <dbReference type="Proteomes" id="UP000267035"/>
    </source>
</evidence>
<accession>A0A3M6Q3K0</accession>
<dbReference type="Proteomes" id="UP000267035">
    <property type="component" value="Unassembled WGS sequence"/>
</dbReference>
<dbReference type="AlphaFoldDB" id="A0A3M6Q3K0"/>
<dbReference type="RefSeq" id="WP_122254351.1">
    <property type="nucleotide sequence ID" value="NZ_RDQL01000013.1"/>
</dbReference>
<keyword evidence="1" id="KW-0732">Signal</keyword>
<proteinExistence type="predicted"/>
<keyword evidence="3" id="KW-1185">Reference proteome</keyword>
<feature type="chain" id="PRO_5018118209" evidence="1">
    <location>
        <begin position="24"/>
        <end position="520"/>
    </location>
</feature>
<name>A0A3M6Q3K0_9BURK</name>
<reference evidence="2 3" key="1">
    <citation type="submission" date="2018-10" db="EMBL/GenBank/DDBJ databases">
        <title>Comamonadaceae CDC group NO-1 genome sequencing and assembly.</title>
        <authorList>
            <person name="Bernier A.-M."/>
            <person name="Bernard K."/>
        </authorList>
    </citation>
    <scope>NUCLEOTIDE SEQUENCE [LARGE SCALE GENOMIC DNA]</scope>
    <source>
        <strain evidence="2 3">NML161473</strain>
    </source>
</reference>
<evidence type="ECO:0000313" key="2">
    <source>
        <dbReference type="EMBL" id="RMW97782.1"/>
    </source>
</evidence>
<protein>
    <submittedName>
        <fullName evidence="2">Uncharacterized protein</fullName>
    </submittedName>
</protein>
<evidence type="ECO:0000256" key="1">
    <source>
        <dbReference type="SAM" id="SignalP"/>
    </source>
</evidence>
<gene>
    <name evidence="2" type="ORF">EBQ25_09510</name>
</gene>